<feature type="compositionally biased region" description="Pro residues" evidence="1">
    <location>
        <begin position="42"/>
        <end position="86"/>
    </location>
</feature>
<dbReference type="STRING" id="6290.A0A158QLK2"/>
<keyword evidence="4" id="KW-1185">Reference proteome</keyword>
<evidence type="ECO:0000313" key="4">
    <source>
        <dbReference type="Proteomes" id="UP000268014"/>
    </source>
</evidence>
<dbReference type="EMBL" id="UZAF01016520">
    <property type="protein sequence ID" value="VDO29538.1"/>
    <property type="molecule type" value="Genomic_DNA"/>
</dbReference>
<dbReference type="OrthoDB" id="5848158at2759"/>
<dbReference type="AlphaFoldDB" id="A0A158QLK2"/>
<feature type="compositionally biased region" description="Low complexity" evidence="1">
    <location>
        <begin position="163"/>
        <end position="244"/>
    </location>
</feature>
<reference evidence="3 4" key="2">
    <citation type="submission" date="2018-11" db="EMBL/GenBank/DDBJ databases">
        <authorList>
            <consortium name="Pathogen Informatics"/>
        </authorList>
    </citation>
    <scope>NUCLEOTIDE SEQUENCE [LARGE SCALE GENOMIC DNA]</scope>
    <source>
        <strain evidence="3 4">MHpl1</strain>
    </source>
</reference>
<evidence type="ECO:0000259" key="2">
    <source>
        <dbReference type="Pfam" id="PF01683"/>
    </source>
</evidence>
<feature type="domain" description="EB" evidence="2">
    <location>
        <begin position="116"/>
        <end position="153"/>
    </location>
</feature>
<reference evidence="5" key="1">
    <citation type="submission" date="2016-04" db="UniProtKB">
        <authorList>
            <consortium name="WormBaseParasite"/>
        </authorList>
    </citation>
    <scope>IDENTIFICATION</scope>
</reference>
<organism evidence="5">
    <name type="scientific">Haemonchus placei</name>
    <name type="common">Barber's pole worm</name>
    <dbReference type="NCBI Taxonomy" id="6290"/>
    <lineage>
        <taxon>Eukaryota</taxon>
        <taxon>Metazoa</taxon>
        <taxon>Ecdysozoa</taxon>
        <taxon>Nematoda</taxon>
        <taxon>Chromadorea</taxon>
        <taxon>Rhabditida</taxon>
        <taxon>Rhabditina</taxon>
        <taxon>Rhabditomorpha</taxon>
        <taxon>Strongyloidea</taxon>
        <taxon>Trichostrongylidae</taxon>
        <taxon>Haemonchus</taxon>
    </lineage>
</organism>
<dbReference type="Proteomes" id="UP000268014">
    <property type="component" value="Unassembled WGS sequence"/>
</dbReference>
<sequence length="606" mass="67827">MWVTKSLEFVFRHFVAPVVYPGRVLQAAPVQYPAQMYHPAQPAYPVPQPSMPHPHPNPQPQPQPGYYPPYLQPDIPPAQPEQPPVTYPTTDGSISTREPPTTTTQPRLYDQQPSIAYPGEFCRIPDIVCVGGSVCENNVCVCRRGEEPVNGQCQKIEVPLVPESSTTPTVSPTTIGSSTTTTTVPTSLADEPTTTTVQPTTTTATTTTSTVAPTTVDIPTVVTPMTTSSTTTETTSTVGSTTTTQYIGRQPENILATPSRCANCCPPGVHNCPPPVIRVNLSIMTADSRDSSFTWSDDEYSISEDDAYVYCRVKNTPTKLIITEKAESPKATLESWRSCRDSGFVDHVQLLNRTQSANFEDHTYYNLLPFQEQKEDHDYTYPALATESAQDIKIRRPEEVMNLRRLKRKLRRFDSHNLSTLSVRTVVNGARPYRGCQEGHATPHLPATFKKTISHRRPCVECREEELRDIEKSNGLRTEFESLRKMKDNEAIELYGRLIIVAIEELQAEPDGKERTAAFQRKIEKILRLRTGLDLSKPNEDFKKNAQIFETLIERRLRAINDISPSSCQKLADKLCLTQSAARRQKSSAVRLGSIRRGIRKFLGFF</sequence>
<feature type="compositionally biased region" description="Polar residues" evidence="1">
    <location>
        <begin position="89"/>
        <end position="98"/>
    </location>
</feature>
<accession>A0A158QLK2</accession>
<dbReference type="WBParaSite" id="HPLM_0000662301-mRNA-1">
    <property type="protein sequence ID" value="HPLM_0000662301-mRNA-1"/>
    <property type="gene ID" value="HPLM_0000662301"/>
</dbReference>
<evidence type="ECO:0000313" key="3">
    <source>
        <dbReference type="EMBL" id="VDO29538.1"/>
    </source>
</evidence>
<name>A0A158QLK2_HAEPC</name>
<evidence type="ECO:0000256" key="1">
    <source>
        <dbReference type="SAM" id="MobiDB-lite"/>
    </source>
</evidence>
<feature type="region of interest" description="Disordered" evidence="1">
    <location>
        <begin position="163"/>
        <end position="246"/>
    </location>
</feature>
<dbReference type="Pfam" id="PF01683">
    <property type="entry name" value="EB"/>
    <property type="match status" value="1"/>
</dbReference>
<gene>
    <name evidence="3" type="ORF">HPLM_LOCUS6615</name>
</gene>
<evidence type="ECO:0000313" key="5">
    <source>
        <dbReference type="WBParaSite" id="HPLM_0000662301-mRNA-1"/>
    </source>
</evidence>
<feature type="region of interest" description="Disordered" evidence="1">
    <location>
        <begin position="41"/>
        <end position="112"/>
    </location>
</feature>
<dbReference type="InterPro" id="IPR006149">
    <property type="entry name" value="EB_dom"/>
</dbReference>
<protein>
    <submittedName>
        <fullName evidence="5">EB domain-containing protein</fullName>
    </submittedName>
</protein>
<proteinExistence type="predicted"/>
<dbReference type="OMA" id="RSCCVEC"/>